<dbReference type="InterPro" id="IPR007048">
    <property type="entry name" value="IraD/Gp25-like"/>
</dbReference>
<dbReference type="PANTHER" id="PTHR38595">
    <property type="entry name" value="CYTOPLASMIC PROTEIN-RELATED"/>
    <property type="match status" value="1"/>
</dbReference>
<gene>
    <name evidence="3" type="ORF">SAMN04488001_0072</name>
</gene>
<reference evidence="4" key="1">
    <citation type="submission" date="2016-10" db="EMBL/GenBank/DDBJ databases">
        <authorList>
            <person name="Varghese N."/>
            <person name="Submissions S."/>
        </authorList>
    </citation>
    <scope>NUCLEOTIDE SEQUENCE [LARGE SCALE GENOMIC DNA]</scope>
    <source>
        <strain evidence="4">DSM 26922</strain>
    </source>
</reference>
<dbReference type="Proteomes" id="UP000199441">
    <property type="component" value="Unassembled WGS sequence"/>
</dbReference>
<organism evidence="3 4">
    <name type="scientific">Litoreibacter albidus</name>
    <dbReference type="NCBI Taxonomy" id="670155"/>
    <lineage>
        <taxon>Bacteria</taxon>
        <taxon>Pseudomonadati</taxon>
        <taxon>Pseudomonadota</taxon>
        <taxon>Alphaproteobacteria</taxon>
        <taxon>Rhodobacterales</taxon>
        <taxon>Roseobacteraceae</taxon>
        <taxon>Litoreibacter</taxon>
    </lineage>
</organism>
<evidence type="ECO:0000259" key="2">
    <source>
        <dbReference type="Pfam" id="PF04965"/>
    </source>
</evidence>
<dbReference type="NCBIfam" id="TIGR03357">
    <property type="entry name" value="VI_zyme"/>
    <property type="match status" value="1"/>
</dbReference>
<evidence type="ECO:0000256" key="1">
    <source>
        <dbReference type="SAM" id="MobiDB-lite"/>
    </source>
</evidence>
<dbReference type="InterPro" id="IPR053176">
    <property type="entry name" value="T6SS_TssE1-like"/>
</dbReference>
<feature type="region of interest" description="Disordered" evidence="1">
    <location>
        <begin position="25"/>
        <end position="61"/>
    </location>
</feature>
<feature type="domain" description="IraD/Gp25-like" evidence="2">
    <location>
        <begin position="62"/>
        <end position="164"/>
    </location>
</feature>
<accession>A0A1H3D8Z0</accession>
<dbReference type="InterPro" id="IPR017737">
    <property type="entry name" value="TssE1-like"/>
</dbReference>
<keyword evidence="4" id="KW-1185">Reference proteome</keyword>
<dbReference type="SUPFAM" id="SSF160719">
    <property type="entry name" value="gpW/gp25-like"/>
    <property type="match status" value="1"/>
</dbReference>
<sequence>MKTPPSKSGRKSGQQNQISLMHVFREAAGKKDATNDGATYKEGEREISQRTVQRRHGADQGSLKAHLHEDLANLMQTIRLDAALDLSAHKYVSKSVLNFGMDDMANMSSNSENRGHLERRLRDALINHEPRLIPETIEVSLREQDKDLSQKLAFDITADLAANPVDVPLEFLAEIDVGGGKVNLAKLKVLR</sequence>
<dbReference type="EMBL" id="FNOI01000010">
    <property type="protein sequence ID" value="SDX62992.1"/>
    <property type="molecule type" value="Genomic_DNA"/>
</dbReference>
<feature type="compositionally biased region" description="Basic and acidic residues" evidence="1">
    <location>
        <begin position="25"/>
        <end position="48"/>
    </location>
</feature>
<dbReference type="AlphaFoldDB" id="A0A1H3D8Z0"/>
<protein>
    <submittedName>
        <fullName evidence="3">Type VI secretion system protein ImpF</fullName>
    </submittedName>
</protein>
<name>A0A1H3D8Z0_9RHOB</name>
<evidence type="ECO:0000313" key="3">
    <source>
        <dbReference type="EMBL" id="SDX62992.1"/>
    </source>
</evidence>
<evidence type="ECO:0000313" key="4">
    <source>
        <dbReference type="Proteomes" id="UP000199441"/>
    </source>
</evidence>
<dbReference type="OrthoDB" id="119583at2"/>
<dbReference type="PANTHER" id="PTHR38595:SF1">
    <property type="entry name" value="TYPE VI SECRETION SYSTEM COMPONENT TSSE1"/>
    <property type="match status" value="1"/>
</dbReference>
<proteinExistence type="predicted"/>
<dbReference type="Pfam" id="PF04965">
    <property type="entry name" value="GPW_gp25"/>
    <property type="match status" value="1"/>
</dbReference>
<dbReference type="STRING" id="670155.SAMN04488001_0072"/>
<dbReference type="RefSeq" id="WP_089948873.1">
    <property type="nucleotide sequence ID" value="NZ_FNOI01000010.1"/>
</dbReference>
<dbReference type="Gene3D" id="3.10.450.40">
    <property type="match status" value="1"/>
</dbReference>